<reference evidence="1" key="1">
    <citation type="submission" date="2023-04" db="EMBL/GenBank/DDBJ databases">
        <title>Ambrosiozyma monospora NBRC 10751.</title>
        <authorList>
            <person name="Ichikawa N."/>
            <person name="Sato H."/>
            <person name="Tonouchi N."/>
        </authorList>
    </citation>
    <scope>NUCLEOTIDE SEQUENCE</scope>
    <source>
        <strain evidence="1">NBRC 10751</strain>
    </source>
</reference>
<protein>
    <submittedName>
        <fullName evidence="1">Unnamed protein product</fullName>
    </submittedName>
</protein>
<dbReference type="Proteomes" id="UP001165064">
    <property type="component" value="Unassembled WGS sequence"/>
</dbReference>
<comment type="caution">
    <text evidence="1">The sequence shown here is derived from an EMBL/GenBank/DDBJ whole genome shotgun (WGS) entry which is preliminary data.</text>
</comment>
<name>A0ACB5U5A6_AMBMO</name>
<keyword evidence="2" id="KW-1185">Reference proteome</keyword>
<sequence>MQQQRQVPLKTSMLPPLPTTTDPYSFTFPPPHMNKPQLASQYSSPIYTPQPQMQPFYQMPGMPTTLTGAPSTTKSPSARSTQGATPMKKRRKAAQIDPKTAVQYPCETCGKVFYKAYNLKSHMKTHSNEKPFACKYCQKAFARSHDRRRHERLHEDEKKFKCSGLLSDGVTRWGCGKRFARADALGRHFKTETGFLCIASLVNDLKEKAKMGIDVIGNGMMPGAYGVPGAIGVNGGYMNQQGQFVGADASAQFAGYNGLLPPIQTHAMQQQQQQQQQGQQQGQGQQPYRVQNETERIIEGLAMEAAREALIENRKF</sequence>
<evidence type="ECO:0000313" key="2">
    <source>
        <dbReference type="Proteomes" id="UP001165064"/>
    </source>
</evidence>
<gene>
    <name evidence="1" type="ORF">Amon02_001143200</name>
</gene>
<proteinExistence type="predicted"/>
<evidence type="ECO:0000313" key="1">
    <source>
        <dbReference type="EMBL" id="GMF02350.1"/>
    </source>
</evidence>
<organism evidence="1 2">
    <name type="scientific">Ambrosiozyma monospora</name>
    <name type="common">Yeast</name>
    <name type="synonym">Endomycopsis monosporus</name>
    <dbReference type="NCBI Taxonomy" id="43982"/>
    <lineage>
        <taxon>Eukaryota</taxon>
        <taxon>Fungi</taxon>
        <taxon>Dikarya</taxon>
        <taxon>Ascomycota</taxon>
        <taxon>Saccharomycotina</taxon>
        <taxon>Pichiomycetes</taxon>
        <taxon>Pichiales</taxon>
        <taxon>Pichiaceae</taxon>
        <taxon>Ambrosiozyma</taxon>
    </lineage>
</organism>
<dbReference type="EMBL" id="BSXS01012438">
    <property type="protein sequence ID" value="GMF02350.1"/>
    <property type="molecule type" value="Genomic_DNA"/>
</dbReference>
<accession>A0ACB5U5A6</accession>